<dbReference type="PIRSF" id="PIRSF038925">
    <property type="entry name" value="AMP-prot_trans"/>
    <property type="match status" value="1"/>
</dbReference>
<proteinExistence type="predicted"/>
<dbReference type="Pfam" id="PF02661">
    <property type="entry name" value="Fic"/>
    <property type="match status" value="1"/>
</dbReference>
<evidence type="ECO:0000256" key="2">
    <source>
        <dbReference type="PIRSR" id="PIRSR640198-1"/>
    </source>
</evidence>
<dbReference type="PANTHER" id="PTHR13504">
    <property type="entry name" value="FIDO DOMAIN-CONTAINING PROTEIN DDB_G0283145"/>
    <property type="match status" value="1"/>
</dbReference>
<feature type="binding site" evidence="1">
    <location>
        <position position="80"/>
    </location>
    <ligand>
        <name>ATP</name>
        <dbReference type="ChEBI" id="CHEBI:30616"/>
    </ligand>
</feature>
<evidence type="ECO:0000313" key="5">
    <source>
        <dbReference type="EMBL" id="RZS70864.1"/>
    </source>
</evidence>
<gene>
    <name evidence="5" type="ORF">EV199_2760</name>
</gene>
<dbReference type="Pfam" id="PF13784">
    <property type="entry name" value="Fic_N"/>
    <property type="match status" value="1"/>
</dbReference>
<dbReference type="RefSeq" id="WP_130541416.1">
    <property type="nucleotide sequence ID" value="NZ_CP042431.1"/>
</dbReference>
<dbReference type="SUPFAM" id="SSF140931">
    <property type="entry name" value="Fic-like"/>
    <property type="match status" value="1"/>
</dbReference>
<feature type="binding site" evidence="3">
    <location>
        <begin position="247"/>
        <end position="248"/>
    </location>
    <ligand>
        <name>ATP</name>
        <dbReference type="ChEBI" id="CHEBI:30616"/>
    </ligand>
</feature>
<feature type="domain" description="Fido" evidence="4">
    <location>
        <begin position="127"/>
        <end position="269"/>
    </location>
</feature>
<accession>A0A4Q7MSF8</accession>
<evidence type="ECO:0000313" key="6">
    <source>
        <dbReference type="Proteomes" id="UP000293874"/>
    </source>
</evidence>
<dbReference type="PANTHER" id="PTHR13504:SF38">
    <property type="entry name" value="FIDO DOMAIN-CONTAINING PROTEIN"/>
    <property type="match status" value="1"/>
</dbReference>
<dbReference type="InterPro" id="IPR003812">
    <property type="entry name" value="Fido"/>
</dbReference>
<reference evidence="5 6" key="1">
    <citation type="submission" date="2019-02" db="EMBL/GenBank/DDBJ databases">
        <title>Genomic Encyclopedia of Type Strains, Phase IV (KMG-IV): sequencing the most valuable type-strain genomes for metagenomic binning, comparative biology and taxonomic classification.</title>
        <authorList>
            <person name="Goeker M."/>
        </authorList>
    </citation>
    <scope>NUCLEOTIDE SEQUENCE [LARGE SCALE GENOMIC DNA]</scope>
    <source>
        <strain evidence="5 6">DSM 18116</strain>
    </source>
</reference>
<dbReference type="InterPro" id="IPR026287">
    <property type="entry name" value="SoFic-like"/>
</dbReference>
<dbReference type="InterPro" id="IPR036597">
    <property type="entry name" value="Fido-like_dom_sf"/>
</dbReference>
<dbReference type="EMBL" id="SGXA01000002">
    <property type="protein sequence ID" value="RZS70864.1"/>
    <property type="molecule type" value="Genomic_DNA"/>
</dbReference>
<dbReference type="GO" id="GO:0005524">
    <property type="term" value="F:ATP binding"/>
    <property type="evidence" value="ECO:0007669"/>
    <property type="project" value="UniProtKB-KW"/>
</dbReference>
<comment type="caution">
    <text evidence="5">The sequence shown here is derived from an EMBL/GenBank/DDBJ whole genome shotgun (WGS) entry which is preliminary data.</text>
</comment>
<dbReference type="InterPro" id="IPR025758">
    <property type="entry name" value="Fic/DOC_N"/>
</dbReference>
<name>A0A4Q7MSF8_9BACT</name>
<feature type="binding site" evidence="3">
    <location>
        <begin position="209"/>
        <end position="216"/>
    </location>
    <ligand>
        <name>ATP</name>
        <dbReference type="ChEBI" id="CHEBI:30616"/>
    </ligand>
</feature>
<dbReference type="Gene3D" id="1.10.3290.10">
    <property type="entry name" value="Fido-like domain"/>
    <property type="match status" value="1"/>
</dbReference>
<dbReference type="InterPro" id="IPR040198">
    <property type="entry name" value="Fido_containing"/>
</dbReference>
<dbReference type="Proteomes" id="UP000293874">
    <property type="component" value="Unassembled WGS sequence"/>
</dbReference>
<feature type="binding site" evidence="1">
    <location>
        <position position="205"/>
    </location>
    <ligand>
        <name>ATP</name>
        <dbReference type="ChEBI" id="CHEBI:30616"/>
    </ligand>
</feature>
<sequence length="376" mass="43392">MKKHSSRSGHYEQIGEHNYFIPAPLPPNPVLDFDGDLLELYGDAMQSLGKFMEAQTRIPSKRRFLDVYIAKEAIYSSQIENINTTLTQVLEYKSKEKSENKNVQEVLNYIDALHYGIKLMHEKNLPVSSRLIRECHKKLLSGVRGESKMPGNYRKVPVFVGNLVPPPAHYLENLINDLEKFINESSALPALIKAGLSHVQFETIHPFLDGNGRIGRLLIVLMMMDSGLINEPVLYPSFFFMKYRSEYYDRLDAVRLKGDYEGWIKYFLRGIKVSAEDIVKRAWAIDAMLKECHAVIDSDLSRVRKNAVHLLEQLCHTPLMSINDVAELIGSTYKTAQKLVGFFVDHEILQQEDSKQRNKMYRFNKYLDILEREFAE</sequence>
<keyword evidence="1" id="KW-0547">Nucleotide-binding</keyword>
<keyword evidence="1" id="KW-0067">ATP-binding</keyword>
<dbReference type="OrthoDB" id="9814400at2"/>
<dbReference type="AlphaFoldDB" id="A0A4Q7MSF8"/>
<keyword evidence="6" id="KW-1185">Reference proteome</keyword>
<organism evidence="5 6">
    <name type="scientific">Pseudobacter ginsenosidimutans</name>
    <dbReference type="NCBI Taxonomy" id="661488"/>
    <lineage>
        <taxon>Bacteria</taxon>
        <taxon>Pseudomonadati</taxon>
        <taxon>Bacteroidota</taxon>
        <taxon>Chitinophagia</taxon>
        <taxon>Chitinophagales</taxon>
        <taxon>Chitinophagaceae</taxon>
        <taxon>Pseudobacter</taxon>
    </lineage>
</organism>
<evidence type="ECO:0000256" key="3">
    <source>
        <dbReference type="PIRSR" id="PIRSR640198-2"/>
    </source>
</evidence>
<feature type="active site" evidence="2">
    <location>
        <position position="205"/>
    </location>
</feature>
<feature type="binding site" evidence="1">
    <location>
        <position position="247"/>
    </location>
    <ligand>
        <name>ATP</name>
        <dbReference type="ChEBI" id="CHEBI:30616"/>
    </ligand>
</feature>
<dbReference type="PROSITE" id="PS51459">
    <property type="entry name" value="FIDO"/>
    <property type="match status" value="1"/>
</dbReference>
<evidence type="ECO:0000259" key="4">
    <source>
        <dbReference type="PROSITE" id="PS51459"/>
    </source>
</evidence>
<evidence type="ECO:0000256" key="1">
    <source>
        <dbReference type="PIRSR" id="PIRSR038925-1"/>
    </source>
</evidence>
<protein>
    <submittedName>
        <fullName evidence="5">Fic family protein</fullName>
    </submittedName>
</protein>
<feature type="binding site" evidence="1">
    <location>
        <begin position="210"/>
        <end position="216"/>
    </location>
    <ligand>
        <name>ATP</name>
        <dbReference type="ChEBI" id="CHEBI:30616"/>
    </ligand>
</feature>